<dbReference type="Proteomes" id="UP001049176">
    <property type="component" value="Chromosome 2"/>
</dbReference>
<sequence>MPRGSCSGVTSEWTRCGKESRGSRFCYHHTGQSRWLLADYDTLDDIGPHAKQRCCIGLIKDNSRLCNNRVAAGEFHYCHLHRAQAPPTWSLPESDSKQGVEVRDATYEELKEIFLGVVTERDKWINGGRSKSSSQKPSSSRSQGFSQEWRSDSQYKESSQKSSSYTRSTPYSPDCESYTHTHSQSSSRYGFHQSYEESYRRHREQERKAEKEKQEREEQERKAREARAEEARRAQQERPRQSERFSTAANIDNISSSTRTRTRTQTAQAAVNHYYTTLNAFNKDIRSFNLKPLVFQSFPWPVLVDHHYVKPSDVTEEAAKDFFSKRISSTTYRALRTAIINQSRKFWHPDAFVARGILLKIKDAEERKRVEEKVNMVSKIVNNIWDREFK</sequence>
<proteinExistence type="predicted"/>
<keyword evidence="5" id="KW-0539">Nucleus</keyword>
<gene>
    <name evidence="7" type="ORF">E1B28_004006</name>
</gene>
<evidence type="ECO:0000256" key="4">
    <source>
        <dbReference type="ARBA" id="ARBA00023043"/>
    </source>
</evidence>
<dbReference type="PANTHER" id="PTHR15263:SF1">
    <property type="entry name" value="NF-KAPPA-B INHIBITOR-LIKE PROTEIN 1"/>
    <property type="match status" value="1"/>
</dbReference>
<name>A0A9P7UXQ8_9AGAR</name>
<keyword evidence="2" id="KW-0597">Phosphoprotein</keyword>
<protein>
    <submittedName>
        <fullName evidence="7">Uncharacterized protein</fullName>
    </submittedName>
</protein>
<dbReference type="KEGG" id="more:E1B28_004006"/>
<reference evidence="7" key="1">
    <citation type="journal article" date="2021" name="Genome Biol. Evol.">
        <title>The assembled and annotated genome of the fairy-ring fungus Marasmius oreades.</title>
        <authorList>
            <person name="Hiltunen M."/>
            <person name="Ament-Velasquez S.L."/>
            <person name="Johannesson H."/>
        </authorList>
    </citation>
    <scope>NUCLEOTIDE SEQUENCE</scope>
    <source>
        <strain evidence="7">03SP1</strain>
    </source>
</reference>
<dbReference type="InterPro" id="IPR038753">
    <property type="entry name" value="NFKBIL1"/>
</dbReference>
<feature type="compositionally biased region" description="Polar residues" evidence="6">
    <location>
        <begin position="245"/>
        <end position="254"/>
    </location>
</feature>
<organism evidence="7 8">
    <name type="scientific">Marasmius oreades</name>
    <name type="common">fairy-ring Marasmius</name>
    <dbReference type="NCBI Taxonomy" id="181124"/>
    <lineage>
        <taxon>Eukaryota</taxon>
        <taxon>Fungi</taxon>
        <taxon>Dikarya</taxon>
        <taxon>Basidiomycota</taxon>
        <taxon>Agaricomycotina</taxon>
        <taxon>Agaricomycetes</taxon>
        <taxon>Agaricomycetidae</taxon>
        <taxon>Agaricales</taxon>
        <taxon>Marasmiineae</taxon>
        <taxon>Marasmiaceae</taxon>
        <taxon>Marasmius</taxon>
    </lineage>
</organism>
<feature type="compositionally biased region" description="Low complexity" evidence="6">
    <location>
        <begin position="127"/>
        <end position="147"/>
    </location>
</feature>
<feature type="compositionally biased region" description="Polar residues" evidence="6">
    <location>
        <begin position="178"/>
        <end position="188"/>
    </location>
</feature>
<dbReference type="GO" id="GO:0043124">
    <property type="term" value="P:negative regulation of canonical NF-kappaB signal transduction"/>
    <property type="evidence" value="ECO:0007669"/>
    <property type="project" value="InterPro"/>
</dbReference>
<dbReference type="AlphaFoldDB" id="A0A9P7UXQ8"/>
<accession>A0A9P7UXQ8</accession>
<dbReference type="GeneID" id="66073082"/>
<evidence type="ECO:0000256" key="5">
    <source>
        <dbReference type="ARBA" id="ARBA00023242"/>
    </source>
</evidence>
<evidence type="ECO:0000313" key="8">
    <source>
        <dbReference type="Proteomes" id="UP001049176"/>
    </source>
</evidence>
<feature type="compositionally biased region" description="Basic and acidic residues" evidence="6">
    <location>
        <begin position="194"/>
        <end position="243"/>
    </location>
</feature>
<dbReference type="OrthoDB" id="3057189at2759"/>
<evidence type="ECO:0000256" key="3">
    <source>
        <dbReference type="ARBA" id="ARBA00022737"/>
    </source>
</evidence>
<dbReference type="RefSeq" id="XP_043013057.1">
    <property type="nucleotide sequence ID" value="XM_043148458.1"/>
</dbReference>
<evidence type="ECO:0000256" key="2">
    <source>
        <dbReference type="ARBA" id="ARBA00022553"/>
    </source>
</evidence>
<evidence type="ECO:0000256" key="1">
    <source>
        <dbReference type="ARBA" id="ARBA00004123"/>
    </source>
</evidence>
<feature type="region of interest" description="Disordered" evidence="6">
    <location>
        <begin position="125"/>
        <end position="263"/>
    </location>
</feature>
<comment type="subcellular location">
    <subcellularLocation>
        <location evidence="1">Nucleus</location>
    </subcellularLocation>
</comment>
<keyword evidence="8" id="KW-1185">Reference proteome</keyword>
<keyword evidence="3" id="KW-0677">Repeat</keyword>
<feature type="compositionally biased region" description="Low complexity" evidence="6">
    <location>
        <begin position="160"/>
        <end position="173"/>
    </location>
</feature>
<evidence type="ECO:0000313" key="7">
    <source>
        <dbReference type="EMBL" id="KAG7096587.1"/>
    </source>
</evidence>
<keyword evidence="4" id="KW-0040">ANK repeat</keyword>
<dbReference type="GO" id="GO:0005634">
    <property type="term" value="C:nucleus"/>
    <property type="evidence" value="ECO:0007669"/>
    <property type="project" value="UniProtKB-SubCell"/>
</dbReference>
<dbReference type="EMBL" id="CM032182">
    <property type="protein sequence ID" value="KAG7096587.1"/>
    <property type="molecule type" value="Genomic_DNA"/>
</dbReference>
<evidence type="ECO:0000256" key="6">
    <source>
        <dbReference type="SAM" id="MobiDB-lite"/>
    </source>
</evidence>
<comment type="caution">
    <text evidence="7">The sequence shown here is derived from an EMBL/GenBank/DDBJ whole genome shotgun (WGS) entry which is preliminary data.</text>
</comment>
<feature type="compositionally biased region" description="Basic and acidic residues" evidence="6">
    <location>
        <begin position="149"/>
        <end position="159"/>
    </location>
</feature>
<dbReference type="PANTHER" id="PTHR15263">
    <property type="entry name" value="I-KAPPA-B-LIKE PROTEIN IKBL"/>
    <property type="match status" value="1"/>
</dbReference>